<protein>
    <submittedName>
        <fullName evidence="6">NAD-dependent epimerase/dehydratase family protein</fullName>
    </submittedName>
</protein>
<evidence type="ECO:0000256" key="3">
    <source>
        <dbReference type="ARBA" id="ARBA00023027"/>
    </source>
</evidence>
<dbReference type="PANTHER" id="PTHR43103:SF5">
    <property type="entry name" value="4-EPIMERASE, PUTATIVE (AFU_ORTHOLOGUE AFUA_7G00360)-RELATED"/>
    <property type="match status" value="1"/>
</dbReference>
<dbReference type="RefSeq" id="WP_379761943.1">
    <property type="nucleotide sequence ID" value="NZ_JAZAQL010000001.1"/>
</dbReference>
<comment type="caution">
    <text evidence="6">The sequence shown here is derived from an EMBL/GenBank/DDBJ whole genome shotgun (WGS) entry which is preliminary data.</text>
</comment>
<dbReference type="GO" id="GO:0016491">
    <property type="term" value="F:oxidoreductase activity"/>
    <property type="evidence" value="ECO:0007669"/>
    <property type="project" value="UniProtKB-KW"/>
</dbReference>
<evidence type="ECO:0000256" key="4">
    <source>
        <dbReference type="SAM" id="MobiDB-lite"/>
    </source>
</evidence>
<evidence type="ECO:0000313" key="7">
    <source>
        <dbReference type="Proteomes" id="UP001596395"/>
    </source>
</evidence>
<name>A0ABD5VC47_9EURY</name>
<dbReference type="PANTHER" id="PTHR43103">
    <property type="entry name" value="NUCLEOSIDE-DIPHOSPHATE-SUGAR EPIMERASE"/>
    <property type="match status" value="1"/>
</dbReference>
<dbReference type="InterPro" id="IPR036291">
    <property type="entry name" value="NAD(P)-bd_dom_sf"/>
</dbReference>
<sequence>MGTMPDAVAVTGALGGAGRWVVDRLAATGADVLAIDQRLPEADGPEDVDFRAADLTARGETFDLLDAANPDAVVHLAAIPDPLNHAGGRVFENNVLSTYNVLDVAGRVGADVAWTSSESAYGFPFATEILPPEYLPIDESHPMRPEDPYGTSKVHGETIADMVVRRDGISVTSIRPSWIQYPGEYVARDVADAFDLAALAADPVGAVGGGTGNFWSYVDVRDVADMVVHVLETDRDGHEAYNCHAEDNFLGVPTRDLFEALLGDVPEPCDIEGEQSAFSMTKAEAELDWSPSHTWRSAADESVDGPTFG</sequence>
<dbReference type="Gene3D" id="3.40.50.720">
    <property type="entry name" value="NAD(P)-binding Rossmann-like Domain"/>
    <property type="match status" value="1"/>
</dbReference>
<feature type="region of interest" description="Disordered" evidence="4">
    <location>
        <begin position="289"/>
        <end position="309"/>
    </location>
</feature>
<organism evidence="6 7">
    <name type="scientific">Halorubellus litoreus</name>
    <dbReference type="NCBI Taxonomy" id="755308"/>
    <lineage>
        <taxon>Archaea</taxon>
        <taxon>Methanobacteriati</taxon>
        <taxon>Methanobacteriota</taxon>
        <taxon>Stenosarchaea group</taxon>
        <taxon>Halobacteria</taxon>
        <taxon>Halobacteriales</taxon>
        <taxon>Halorubellaceae</taxon>
        <taxon>Halorubellus</taxon>
    </lineage>
</organism>
<dbReference type="AlphaFoldDB" id="A0ABD5VC47"/>
<dbReference type="Proteomes" id="UP001596395">
    <property type="component" value="Unassembled WGS sequence"/>
</dbReference>
<keyword evidence="7" id="KW-1185">Reference proteome</keyword>
<evidence type="ECO:0000256" key="1">
    <source>
        <dbReference type="ARBA" id="ARBA00007637"/>
    </source>
</evidence>
<dbReference type="Pfam" id="PF01370">
    <property type="entry name" value="Epimerase"/>
    <property type="match status" value="1"/>
</dbReference>
<evidence type="ECO:0000259" key="5">
    <source>
        <dbReference type="Pfam" id="PF01370"/>
    </source>
</evidence>
<feature type="domain" description="NAD-dependent epimerase/dehydratase" evidence="5">
    <location>
        <begin position="8"/>
        <end position="242"/>
    </location>
</feature>
<gene>
    <name evidence="6" type="ORF">ACFQGB_07090</name>
</gene>
<proteinExistence type="inferred from homology"/>
<accession>A0ABD5VC47</accession>
<keyword evidence="2" id="KW-0560">Oxidoreductase</keyword>
<dbReference type="SUPFAM" id="SSF51735">
    <property type="entry name" value="NAD(P)-binding Rossmann-fold domains"/>
    <property type="match status" value="1"/>
</dbReference>
<reference evidence="6 7" key="1">
    <citation type="journal article" date="2019" name="Int. J. Syst. Evol. Microbiol.">
        <title>The Global Catalogue of Microorganisms (GCM) 10K type strain sequencing project: providing services to taxonomists for standard genome sequencing and annotation.</title>
        <authorList>
            <consortium name="The Broad Institute Genomics Platform"/>
            <consortium name="The Broad Institute Genome Sequencing Center for Infectious Disease"/>
            <person name="Wu L."/>
            <person name="Ma J."/>
        </authorList>
    </citation>
    <scope>NUCLEOTIDE SEQUENCE [LARGE SCALE GENOMIC DNA]</scope>
    <source>
        <strain evidence="6 7">GX26</strain>
    </source>
</reference>
<dbReference type="EMBL" id="JBHSXN010000001">
    <property type="protein sequence ID" value="MFC6952626.1"/>
    <property type="molecule type" value="Genomic_DNA"/>
</dbReference>
<dbReference type="CDD" id="cd08946">
    <property type="entry name" value="SDR_e"/>
    <property type="match status" value="1"/>
</dbReference>
<keyword evidence="3" id="KW-0520">NAD</keyword>
<evidence type="ECO:0000256" key="2">
    <source>
        <dbReference type="ARBA" id="ARBA00023002"/>
    </source>
</evidence>
<comment type="similarity">
    <text evidence="1">Belongs to the NAD(P)-dependent epimerase/dehydratase family.</text>
</comment>
<dbReference type="InterPro" id="IPR001509">
    <property type="entry name" value="Epimerase_deHydtase"/>
</dbReference>
<evidence type="ECO:0000313" key="6">
    <source>
        <dbReference type="EMBL" id="MFC6952626.1"/>
    </source>
</evidence>